<dbReference type="AlphaFoldDB" id="A0AAE3VPM4"/>
<evidence type="ECO:0000313" key="2">
    <source>
        <dbReference type="Proteomes" id="UP001229244"/>
    </source>
</evidence>
<accession>A0AAE3VPM4</accession>
<keyword evidence="2" id="KW-1185">Reference proteome</keyword>
<dbReference type="SUPFAM" id="SSF48576">
    <property type="entry name" value="Terpenoid synthases"/>
    <property type="match status" value="1"/>
</dbReference>
<dbReference type="Pfam" id="PF00494">
    <property type="entry name" value="SQS_PSY"/>
    <property type="match status" value="1"/>
</dbReference>
<dbReference type="InterPro" id="IPR008949">
    <property type="entry name" value="Isoprenoid_synthase_dom_sf"/>
</dbReference>
<dbReference type="EC" id="2.5.1.32" evidence="1"/>
<protein>
    <submittedName>
        <fullName evidence="1">Phytoene synthase</fullName>
        <ecNumber evidence="1">2.5.1.32</ecNumber>
    </submittedName>
</protein>
<organism evidence="1 2">
    <name type="scientific">Amorphus orientalis</name>
    <dbReference type="NCBI Taxonomy" id="649198"/>
    <lineage>
        <taxon>Bacteria</taxon>
        <taxon>Pseudomonadati</taxon>
        <taxon>Pseudomonadota</taxon>
        <taxon>Alphaproteobacteria</taxon>
        <taxon>Hyphomicrobiales</taxon>
        <taxon>Amorphaceae</taxon>
        <taxon>Amorphus</taxon>
    </lineage>
</organism>
<comment type="caution">
    <text evidence="1">The sequence shown here is derived from an EMBL/GenBank/DDBJ whole genome shotgun (WGS) entry which is preliminary data.</text>
</comment>
<dbReference type="RefSeq" id="WP_306885656.1">
    <property type="nucleotide sequence ID" value="NZ_JAUSUL010000002.1"/>
</dbReference>
<dbReference type="EMBL" id="JAUSUL010000002">
    <property type="protein sequence ID" value="MDQ0315826.1"/>
    <property type="molecule type" value="Genomic_DNA"/>
</dbReference>
<name>A0AAE3VPM4_9HYPH</name>
<gene>
    <name evidence="1" type="ORF">J2S73_002283</name>
</gene>
<sequence length="296" mass="32819">MTDVFDQCQHLVRTKDPDRFSASLFAAAEHRPALMALYAFHFELVRVREVVRDPMPGEIRLQWWRDLLNGGGHGDVRGHPVADALLQTVDRYSLPRAPLIAMTEARVFDLYDDPMPDLGTLEGYAGETHGALFQLSALVLANGSDPGTGTLAGHAGVAEAIASVLRALPHHLRRGQMFLPQEMLERHGTDATRAIFDPVDPGTKAAAWELDEQAWRHLAEVRSLGDSVPAEVAPAFLTLALVPRVLKRVAATDYDPWTSDVMPSRLQSLWTLWRGARRMRSRERNGRVPLGACLAR</sequence>
<dbReference type="GO" id="GO:0016765">
    <property type="term" value="F:transferase activity, transferring alkyl or aryl (other than methyl) groups"/>
    <property type="evidence" value="ECO:0007669"/>
    <property type="project" value="UniProtKB-ARBA"/>
</dbReference>
<keyword evidence="1" id="KW-0808">Transferase</keyword>
<proteinExistence type="predicted"/>
<evidence type="ECO:0000313" key="1">
    <source>
        <dbReference type="EMBL" id="MDQ0315826.1"/>
    </source>
</evidence>
<dbReference type="Proteomes" id="UP001229244">
    <property type="component" value="Unassembled WGS sequence"/>
</dbReference>
<dbReference type="InterPro" id="IPR002060">
    <property type="entry name" value="Squ/phyt_synthse"/>
</dbReference>
<reference evidence="1" key="1">
    <citation type="submission" date="2023-07" db="EMBL/GenBank/DDBJ databases">
        <title>Genomic Encyclopedia of Type Strains, Phase IV (KMG-IV): sequencing the most valuable type-strain genomes for metagenomic binning, comparative biology and taxonomic classification.</title>
        <authorList>
            <person name="Goeker M."/>
        </authorList>
    </citation>
    <scope>NUCLEOTIDE SEQUENCE</scope>
    <source>
        <strain evidence="1">DSM 21202</strain>
    </source>
</reference>
<dbReference type="Gene3D" id="1.10.600.10">
    <property type="entry name" value="Farnesyl Diphosphate Synthase"/>
    <property type="match status" value="1"/>
</dbReference>
<dbReference type="PANTHER" id="PTHR31480">
    <property type="entry name" value="BIFUNCTIONAL LYCOPENE CYCLASE/PHYTOENE SYNTHASE"/>
    <property type="match status" value="1"/>
</dbReference>